<gene>
    <name evidence="1" type="ORF">C7I85_25205</name>
</gene>
<evidence type="ECO:0000313" key="1">
    <source>
        <dbReference type="EMBL" id="PSJ56268.1"/>
    </source>
</evidence>
<dbReference type="RefSeq" id="WP_146148956.1">
    <property type="nucleotide sequence ID" value="NZ_PXYL01000019.1"/>
</dbReference>
<accession>A0A2P7S1B8</accession>
<evidence type="ECO:0000313" key="2">
    <source>
        <dbReference type="Proteomes" id="UP000240653"/>
    </source>
</evidence>
<proteinExistence type="predicted"/>
<reference evidence="1 2" key="1">
    <citation type="submission" date="2018-03" db="EMBL/GenBank/DDBJ databases">
        <title>The draft genome of Mesorhizobium soli JCM 19897.</title>
        <authorList>
            <person name="Li L."/>
            <person name="Liu L."/>
            <person name="Liang L."/>
            <person name="Wang T."/>
            <person name="Zhang X."/>
        </authorList>
    </citation>
    <scope>NUCLEOTIDE SEQUENCE [LARGE SCALE GENOMIC DNA]</scope>
    <source>
        <strain evidence="1 2">JCM 19897</strain>
    </source>
</reference>
<name>A0A2P7S1B8_9HYPH</name>
<sequence length="76" mass="8622">MEEITMLSPAVIINRTKVFTPENVTIMRHAVQSVRSERRLPPRGVEAERLASKALDLFKAGYIREAALTRALREDT</sequence>
<comment type="caution">
    <text evidence="1">The sequence shown here is derived from an EMBL/GenBank/DDBJ whole genome shotgun (WGS) entry which is preliminary data.</text>
</comment>
<dbReference type="EMBL" id="PXYL01000019">
    <property type="protein sequence ID" value="PSJ56268.1"/>
    <property type="molecule type" value="Genomic_DNA"/>
</dbReference>
<keyword evidence="2" id="KW-1185">Reference proteome</keyword>
<dbReference type="AlphaFoldDB" id="A0A2P7S1B8"/>
<organism evidence="1 2">
    <name type="scientific">Pseudaminobacter soli</name>
    <name type="common">ex Li et al. 2025</name>
    <dbReference type="NCBI Taxonomy" id="1295366"/>
    <lineage>
        <taxon>Bacteria</taxon>
        <taxon>Pseudomonadati</taxon>
        <taxon>Pseudomonadota</taxon>
        <taxon>Alphaproteobacteria</taxon>
        <taxon>Hyphomicrobiales</taxon>
        <taxon>Phyllobacteriaceae</taxon>
        <taxon>Pseudaminobacter</taxon>
    </lineage>
</organism>
<dbReference type="Proteomes" id="UP000240653">
    <property type="component" value="Unassembled WGS sequence"/>
</dbReference>
<protein>
    <submittedName>
        <fullName evidence="1">Uncharacterized protein</fullName>
    </submittedName>
</protein>